<dbReference type="Proteomes" id="UP000187209">
    <property type="component" value="Unassembled WGS sequence"/>
</dbReference>
<evidence type="ECO:0000259" key="6">
    <source>
        <dbReference type="PROSITE" id="PS50056"/>
    </source>
</evidence>
<keyword evidence="3" id="KW-0378">Hydrolase</keyword>
<dbReference type="PANTHER" id="PTHR23339">
    <property type="entry name" value="TYROSINE SPECIFIC PROTEIN PHOSPHATASE AND DUAL SPECIFICITY PROTEIN PHOSPHATASE"/>
    <property type="match status" value="1"/>
</dbReference>
<dbReference type="InterPro" id="IPR000387">
    <property type="entry name" value="Tyr_Pase_dom"/>
</dbReference>
<comment type="caution">
    <text evidence="7">The sequence shown here is derived from an EMBL/GenBank/DDBJ whole genome shotgun (WGS) entry which is preliminary data.</text>
</comment>
<dbReference type="FunFam" id="3.90.190.10:FF:000006">
    <property type="entry name" value="Dual specificity protein phosphatase CDC14B"/>
    <property type="match status" value="1"/>
</dbReference>
<dbReference type="InterPro" id="IPR029260">
    <property type="entry name" value="DSPn"/>
</dbReference>
<dbReference type="InterPro" id="IPR029021">
    <property type="entry name" value="Prot-tyrosine_phosphatase-like"/>
</dbReference>
<sequence>MSAKFPPGGRVLNSDIVISIQDYAYIPFQSEIGPIDLCSTIHFCKTLEKMLSEGPTVHYCSVKSAEKSNGAYLMCAFLVLVLKQTPQQAWENFQNLPVLFLSYRDITPGLSTYKCSILHCIQVLYKVTKIGWIKYDEFNVDKYRDTCSLEKGDISWIVPNKIAVFSSPFSEPRDFTGVRNYTPEDYAAIFSRIGIRTVIRLDGYPYDPERFIRNRMKFYDFSFKGAIPPNNVIHAFLDIVENSDFGVAIHCKAGMGKSPTLASLYVMKKFDITAEEYTAWARICRPGSIISEQQDFIIQMESKCKSIKRKEEKTNKLTISADNFLQRAGMLNTINSPFLEIRGSMKHFTKTTLSSATTRPSSKKKKDILPKRIFAKRVTFY</sequence>
<evidence type="ECO:0000256" key="3">
    <source>
        <dbReference type="ARBA" id="ARBA00022801"/>
    </source>
</evidence>
<dbReference type="OrthoDB" id="266663at2759"/>
<dbReference type="Pfam" id="PF22784">
    <property type="entry name" value="PTP-SAK"/>
    <property type="match status" value="1"/>
</dbReference>
<dbReference type="Pfam" id="PF14671">
    <property type="entry name" value="DSPn"/>
    <property type="match status" value="1"/>
</dbReference>
<feature type="domain" description="Tyrosine-protein phosphatase" evidence="5">
    <location>
        <begin position="153"/>
        <end position="310"/>
    </location>
</feature>
<feature type="domain" description="Tyrosine specific protein phosphatases" evidence="6">
    <location>
        <begin position="234"/>
        <end position="296"/>
    </location>
</feature>
<organism evidence="7 8">
    <name type="scientific">Stentor coeruleus</name>
    <dbReference type="NCBI Taxonomy" id="5963"/>
    <lineage>
        <taxon>Eukaryota</taxon>
        <taxon>Sar</taxon>
        <taxon>Alveolata</taxon>
        <taxon>Ciliophora</taxon>
        <taxon>Postciliodesmatophora</taxon>
        <taxon>Heterotrichea</taxon>
        <taxon>Heterotrichida</taxon>
        <taxon>Stentoridae</taxon>
        <taxon>Stentor</taxon>
    </lineage>
</organism>
<evidence type="ECO:0000256" key="2">
    <source>
        <dbReference type="ARBA" id="ARBA00013064"/>
    </source>
</evidence>
<dbReference type="InterPro" id="IPR057023">
    <property type="entry name" value="PTP-SAK"/>
</dbReference>
<name>A0A1R2C1P9_9CILI</name>
<evidence type="ECO:0000256" key="4">
    <source>
        <dbReference type="ARBA" id="ARBA00022912"/>
    </source>
</evidence>
<evidence type="ECO:0000313" key="8">
    <source>
        <dbReference type="Proteomes" id="UP000187209"/>
    </source>
</evidence>
<dbReference type="SUPFAM" id="SSF52799">
    <property type="entry name" value="(Phosphotyrosine protein) phosphatases II"/>
    <property type="match status" value="2"/>
</dbReference>
<dbReference type="GO" id="GO:0004725">
    <property type="term" value="F:protein tyrosine phosphatase activity"/>
    <property type="evidence" value="ECO:0007669"/>
    <property type="project" value="UniProtKB-EC"/>
</dbReference>
<dbReference type="PROSITE" id="PS50054">
    <property type="entry name" value="TYR_PHOSPHATASE_DUAL"/>
    <property type="match status" value="1"/>
</dbReference>
<keyword evidence="4" id="KW-0904">Protein phosphatase</keyword>
<accession>A0A1R2C1P9</accession>
<comment type="similarity">
    <text evidence="1">Belongs to the protein-tyrosine phosphatase family. Non-receptor class CDC14 subfamily.</text>
</comment>
<evidence type="ECO:0000313" key="7">
    <source>
        <dbReference type="EMBL" id="OMJ82910.1"/>
    </source>
</evidence>
<evidence type="ECO:0000256" key="1">
    <source>
        <dbReference type="ARBA" id="ARBA00007315"/>
    </source>
</evidence>
<dbReference type="EMBL" id="MPUH01000323">
    <property type="protein sequence ID" value="OMJ82910.1"/>
    <property type="molecule type" value="Genomic_DNA"/>
</dbReference>
<proteinExistence type="inferred from homology"/>
<gene>
    <name evidence="7" type="ORF">SteCoe_16308</name>
</gene>
<dbReference type="PROSITE" id="PS50056">
    <property type="entry name" value="TYR_PHOSPHATASE_2"/>
    <property type="match status" value="1"/>
</dbReference>
<dbReference type="InterPro" id="IPR020422">
    <property type="entry name" value="TYR_PHOSPHATASE_DUAL_dom"/>
</dbReference>
<keyword evidence="8" id="KW-1185">Reference proteome</keyword>
<reference evidence="7 8" key="1">
    <citation type="submission" date="2016-11" db="EMBL/GenBank/DDBJ databases">
        <title>The macronuclear genome of Stentor coeruleus: a giant cell with tiny introns.</title>
        <authorList>
            <person name="Slabodnick M."/>
            <person name="Ruby J.G."/>
            <person name="Reiff S.B."/>
            <person name="Swart E.C."/>
            <person name="Gosai S."/>
            <person name="Prabakaran S."/>
            <person name="Witkowska E."/>
            <person name="Larue G.E."/>
            <person name="Fisher S."/>
            <person name="Freeman R.M."/>
            <person name="Gunawardena J."/>
            <person name="Chu W."/>
            <person name="Stover N.A."/>
            <person name="Gregory B.D."/>
            <person name="Nowacki M."/>
            <person name="Derisi J."/>
            <person name="Roy S.W."/>
            <person name="Marshall W.F."/>
            <person name="Sood P."/>
        </authorList>
    </citation>
    <scope>NUCLEOTIDE SEQUENCE [LARGE SCALE GENOMIC DNA]</scope>
    <source>
        <strain evidence="7">WM001</strain>
    </source>
</reference>
<dbReference type="AlphaFoldDB" id="A0A1R2C1P9"/>
<dbReference type="InterPro" id="IPR050561">
    <property type="entry name" value="PTP"/>
</dbReference>
<protein>
    <recommendedName>
        <fullName evidence="2">protein-tyrosine-phosphatase</fullName>
        <ecNumber evidence="2">3.1.3.48</ecNumber>
    </recommendedName>
</protein>
<dbReference type="Gene3D" id="3.90.190.10">
    <property type="entry name" value="Protein tyrosine phosphatase superfamily"/>
    <property type="match status" value="2"/>
</dbReference>
<dbReference type="CDD" id="cd17657">
    <property type="entry name" value="CDC14_N"/>
    <property type="match status" value="1"/>
</dbReference>
<evidence type="ECO:0000259" key="5">
    <source>
        <dbReference type="PROSITE" id="PS50054"/>
    </source>
</evidence>
<dbReference type="EC" id="3.1.3.48" evidence="2"/>